<dbReference type="Proteomes" id="UP000237846">
    <property type="component" value="Unassembled WGS sequence"/>
</dbReference>
<sequence length="175" mass="20349">MNLVSSEQRDALIDRVELDAFRLELRDTYQVSLEDGPYADWLAGRPDDHAWMEPWLARIRRIRGRGARVRRVRVVTEPWTDYIRWEHETTPVNLAAGEDIRWLPRHTVPAGVVWPCGGRDWWLLDGRMVAVSHVDGDGRIAGVEVVRHRPVVAECVRLRDLLWDSAIPHDDYSLR</sequence>
<keyword evidence="3" id="KW-1185">Reference proteome</keyword>
<organism evidence="2 3">
    <name type="scientific">Allonocardiopsis opalescens</name>
    <dbReference type="NCBI Taxonomy" id="1144618"/>
    <lineage>
        <taxon>Bacteria</taxon>
        <taxon>Bacillati</taxon>
        <taxon>Actinomycetota</taxon>
        <taxon>Actinomycetes</taxon>
        <taxon>Streptosporangiales</taxon>
        <taxon>Allonocardiopsis</taxon>
    </lineage>
</organism>
<evidence type="ECO:0000259" key="1">
    <source>
        <dbReference type="Pfam" id="PF21806"/>
    </source>
</evidence>
<proteinExistence type="predicted"/>
<gene>
    <name evidence="2" type="ORF">CLV72_107201</name>
</gene>
<dbReference type="OrthoDB" id="4562627at2"/>
<name>A0A2T0PYT3_9ACTN</name>
<dbReference type="AlphaFoldDB" id="A0A2T0PYT3"/>
<dbReference type="RefSeq" id="WP_106250070.1">
    <property type="nucleotide sequence ID" value="NZ_PVZC01000007.1"/>
</dbReference>
<dbReference type="InterPro" id="IPR049244">
    <property type="entry name" value="DUF6879"/>
</dbReference>
<dbReference type="Pfam" id="PF21806">
    <property type="entry name" value="DUF6879"/>
    <property type="match status" value="1"/>
</dbReference>
<dbReference type="EMBL" id="PVZC01000007">
    <property type="protein sequence ID" value="PRX96678.1"/>
    <property type="molecule type" value="Genomic_DNA"/>
</dbReference>
<evidence type="ECO:0000313" key="3">
    <source>
        <dbReference type="Proteomes" id="UP000237846"/>
    </source>
</evidence>
<protein>
    <recommendedName>
        <fullName evidence="1">DUF6879 domain-containing protein</fullName>
    </recommendedName>
</protein>
<evidence type="ECO:0000313" key="2">
    <source>
        <dbReference type="EMBL" id="PRX96678.1"/>
    </source>
</evidence>
<reference evidence="2 3" key="1">
    <citation type="submission" date="2018-03" db="EMBL/GenBank/DDBJ databases">
        <title>Genomic Encyclopedia of Archaeal and Bacterial Type Strains, Phase II (KMG-II): from individual species to whole genera.</title>
        <authorList>
            <person name="Goeker M."/>
        </authorList>
    </citation>
    <scope>NUCLEOTIDE SEQUENCE [LARGE SCALE GENOMIC DNA]</scope>
    <source>
        <strain evidence="2 3">DSM 45601</strain>
    </source>
</reference>
<feature type="domain" description="DUF6879" evidence="1">
    <location>
        <begin position="8"/>
        <end position="172"/>
    </location>
</feature>
<accession>A0A2T0PYT3</accession>
<comment type="caution">
    <text evidence="2">The sequence shown here is derived from an EMBL/GenBank/DDBJ whole genome shotgun (WGS) entry which is preliminary data.</text>
</comment>